<accession>A0ABN2R7Z4</accession>
<organism evidence="3 4">
    <name type="scientific">Microbacterium deminutum</name>
    <dbReference type="NCBI Taxonomy" id="344164"/>
    <lineage>
        <taxon>Bacteria</taxon>
        <taxon>Bacillati</taxon>
        <taxon>Actinomycetota</taxon>
        <taxon>Actinomycetes</taxon>
        <taxon>Micrococcales</taxon>
        <taxon>Microbacteriaceae</taxon>
        <taxon>Microbacterium</taxon>
    </lineage>
</organism>
<keyword evidence="1" id="KW-0812">Transmembrane</keyword>
<protein>
    <recommendedName>
        <fullName evidence="5">Cell wall protein</fullName>
    </recommendedName>
</protein>
<proteinExistence type="predicted"/>
<evidence type="ECO:0000256" key="1">
    <source>
        <dbReference type="SAM" id="Phobius"/>
    </source>
</evidence>
<gene>
    <name evidence="3" type="ORF">GCM10009776_29620</name>
</gene>
<evidence type="ECO:0000313" key="3">
    <source>
        <dbReference type="EMBL" id="GAA1964894.1"/>
    </source>
</evidence>
<feature type="transmembrane region" description="Helical" evidence="1">
    <location>
        <begin position="192"/>
        <end position="210"/>
    </location>
</feature>
<sequence>MLGKSLAAMVVAAFIAVVPAAAYGDDESYAPSLHSEPSLDGSVVASQCIGDVPWISYSVVMTDPDNVATGHDPVLVISGGGNTTEIPLLTLDSSNQSHGKVLWPGASVDSAGKATGWPGWKFDNGRWVETDGNFAWTRGPITAVIRVNPELTVPLSYPPATAVCASPPAPPKDPGKPAALASTGSTFNPIPALYVGGGLIVLGGLTVLVVRRRAAKRR</sequence>
<reference evidence="3 4" key="1">
    <citation type="journal article" date="2019" name="Int. J. Syst. Evol. Microbiol.">
        <title>The Global Catalogue of Microorganisms (GCM) 10K type strain sequencing project: providing services to taxonomists for standard genome sequencing and annotation.</title>
        <authorList>
            <consortium name="The Broad Institute Genomics Platform"/>
            <consortium name="The Broad Institute Genome Sequencing Center for Infectious Disease"/>
            <person name="Wu L."/>
            <person name="Ma J."/>
        </authorList>
    </citation>
    <scope>NUCLEOTIDE SEQUENCE [LARGE SCALE GENOMIC DNA]</scope>
    <source>
        <strain evidence="3 4">JCM 14901</strain>
    </source>
</reference>
<evidence type="ECO:0000256" key="2">
    <source>
        <dbReference type="SAM" id="SignalP"/>
    </source>
</evidence>
<evidence type="ECO:0008006" key="5">
    <source>
        <dbReference type="Google" id="ProtNLM"/>
    </source>
</evidence>
<keyword evidence="4" id="KW-1185">Reference proteome</keyword>
<feature type="signal peptide" evidence="2">
    <location>
        <begin position="1"/>
        <end position="22"/>
    </location>
</feature>
<name>A0ABN2R7Z4_9MICO</name>
<evidence type="ECO:0000313" key="4">
    <source>
        <dbReference type="Proteomes" id="UP001499933"/>
    </source>
</evidence>
<dbReference type="RefSeq" id="WP_344096000.1">
    <property type="nucleotide sequence ID" value="NZ_BAAAOG010000007.1"/>
</dbReference>
<dbReference type="Proteomes" id="UP001499933">
    <property type="component" value="Unassembled WGS sequence"/>
</dbReference>
<dbReference type="EMBL" id="BAAAOG010000007">
    <property type="protein sequence ID" value="GAA1964894.1"/>
    <property type="molecule type" value="Genomic_DNA"/>
</dbReference>
<keyword evidence="1" id="KW-1133">Transmembrane helix</keyword>
<comment type="caution">
    <text evidence="3">The sequence shown here is derived from an EMBL/GenBank/DDBJ whole genome shotgun (WGS) entry which is preliminary data.</text>
</comment>
<keyword evidence="2" id="KW-0732">Signal</keyword>
<feature type="chain" id="PRO_5046023566" description="Cell wall protein" evidence="2">
    <location>
        <begin position="23"/>
        <end position="218"/>
    </location>
</feature>
<keyword evidence="1" id="KW-0472">Membrane</keyword>